<protein>
    <submittedName>
        <fullName evidence="3">Methyltransferase like</fullName>
    </submittedName>
</protein>
<sequence>MASPTTQPTEQRAEDPPNIRGVLEAEVSNLPNAADEMANTDTKQDEGEDTDSTLELGSEGSSSYLTSLKSSIFSYRYEHGRRYHAFHEGAYLVPNDDEEQNRMDLVHHIYSLLLGGKLYTAPIDNPQRVLDLGTGTGIWAIDFAEVPANCVFEVDDFEDPWVYKKPFDYIHARELEGCIGNEQQFFDRAFENLNSGGYLELQAQRGFFMSDDDSIKKAVNAEVWAEAMRESSSKFGKPIDCVMNWKDKVIKAGFVDVHEEVLKIPIGGWPKDPVLKEIGKCQVVQSCAAIDSYTPMLLEKIQGWDKDETRVLMAKAKKELRDPSIHVYLPVYFIWGRKP</sequence>
<dbReference type="PANTHER" id="PTHR43591:SF31">
    <property type="entry name" value="LAEA-LIKE, PUTATIVE (AFU_ORTHOLOGUE AFUA_8G01930)-RELATED"/>
    <property type="match status" value="1"/>
</dbReference>
<dbReference type="GO" id="GO:0008168">
    <property type="term" value="F:methyltransferase activity"/>
    <property type="evidence" value="ECO:0007669"/>
    <property type="project" value="UniProtKB-KW"/>
</dbReference>
<evidence type="ECO:0000256" key="1">
    <source>
        <dbReference type="ARBA" id="ARBA00038158"/>
    </source>
</evidence>
<dbReference type="Pfam" id="PF13489">
    <property type="entry name" value="Methyltransf_23"/>
    <property type="match status" value="1"/>
</dbReference>
<dbReference type="SUPFAM" id="SSF53335">
    <property type="entry name" value="S-adenosyl-L-methionine-dependent methyltransferases"/>
    <property type="match status" value="1"/>
</dbReference>
<dbReference type="CDD" id="cd02440">
    <property type="entry name" value="AdoMet_MTases"/>
    <property type="match status" value="1"/>
</dbReference>
<dbReference type="Gene3D" id="3.40.50.150">
    <property type="entry name" value="Vaccinia Virus protein VP39"/>
    <property type="match status" value="1"/>
</dbReference>
<dbReference type="AlphaFoldDB" id="A0A9P5DZG0"/>
<comment type="caution">
    <text evidence="3">The sequence shown here is derived from an EMBL/GenBank/DDBJ whole genome shotgun (WGS) entry which is preliminary data.</text>
</comment>
<feature type="compositionally biased region" description="Polar residues" evidence="2">
    <location>
        <begin position="1"/>
        <end position="10"/>
    </location>
</feature>
<reference evidence="3" key="1">
    <citation type="journal article" date="2017" name="Mycologia">
        <title>Fusarium algeriense, sp. nov., a novel toxigenic crown rot pathogen of durum wheat from Algeria is nested in the Fusarium burgessii species complex.</title>
        <authorList>
            <person name="Laraba I."/>
            <person name="Keddad A."/>
            <person name="Boureghda H."/>
            <person name="Abdallah N."/>
            <person name="Vaughan M.M."/>
            <person name="Proctor R.H."/>
            <person name="Busman M."/>
            <person name="O'Donnell K."/>
        </authorList>
    </citation>
    <scope>NUCLEOTIDE SEQUENCE</scope>
    <source>
        <strain evidence="3">NRRL 25174</strain>
    </source>
</reference>
<comment type="similarity">
    <text evidence="1">Belongs to the methyltransferase superfamily. LaeA methyltransferase family.</text>
</comment>
<keyword evidence="3" id="KW-0489">Methyltransferase</keyword>
<evidence type="ECO:0000313" key="3">
    <source>
        <dbReference type="EMBL" id="KAF4340093.1"/>
    </source>
</evidence>
<dbReference type="OrthoDB" id="2013972at2759"/>
<dbReference type="InterPro" id="IPR029063">
    <property type="entry name" value="SAM-dependent_MTases_sf"/>
</dbReference>
<evidence type="ECO:0000313" key="4">
    <source>
        <dbReference type="Proteomes" id="UP000730481"/>
    </source>
</evidence>
<keyword evidence="3" id="KW-0808">Transferase</keyword>
<name>A0A9P5DZG0_9HYPO</name>
<keyword evidence="4" id="KW-1185">Reference proteome</keyword>
<dbReference type="EMBL" id="PVQB02000248">
    <property type="protein sequence ID" value="KAF4340093.1"/>
    <property type="molecule type" value="Genomic_DNA"/>
</dbReference>
<dbReference type="PANTHER" id="PTHR43591">
    <property type="entry name" value="METHYLTRANSFERASE"/>
    <property type="match status" value="1"/>
</dbReference>
<evidence type="ECO:0000256" key="2">
    <source>
        <dbReference type="SAM" id="MobiDB-lite"/>
    </source>
</evidence>
<organism evidence="3 4">
    <name type="scientific">Fusarium beomiforme</name>
    <dbReference type="NCBI Taxonomy" id="44412"/>
    <lineage>
        <taxon>Eukaryota</taxon>
        <taxon>Fungi</taxon>
        <taxon>Dikarya</taxon>
        <taxon>Ascomycota</taxon>
        <taxon>Pezizomycotina</taxon>
        <taxon>Sordariomycetes</taxon>
        <taxon>Hypocreomycetidae</taxon>
        <taxon>Hypocreales</taxon>
        <taxon>Nectriaceae</taxon>
        <taxon>Fusarium</taxon>
        <taxon>Fusarium burgessii species complex</taxon>
    </lineage>
</organism>
<accession>A0A9P5DZG0</accession>
<proteinExistence type="inferred from homology"/>
<feature type="region of interest" description="Disordered" evidence="2">
    <location>
        <begin position="1"/>
        <end position="61"/>
    </location>
</feature>
<dbReference type="GO" id="GO:0032259">
    <property type="term" value="P:methylation"/>
    <property type="evidence" value="ECO:0007669"/>
    <property type="project" value="UniProtKB-KW"/>
</dbReference>
<gene>
    <name evidence="3" type="ORF">FBEOM_5953</name>
</gene>
<reference evidence="3" key="2">
    <citation type="submission" date="2020-02" db="EMBL/GenBank/DDBJ databases">
        <title>Identification and distribution of gene clusters putatively required for synthesis of sphingolipid metabolism inhibitors in phylogenetically diverse species of the filamentous fungus Fusarium.</title>
        <authorList>
            <person name="Kim H.-S."/>
            <person name="Busman M."/>
            <person name="Brown D.W."/>
            <person name="Divon H."/>
            <person name="Uhlig S."/>
            <person name="Proctor R.H."/>
        </authorList>
    </citation>
    <scope>NUCLEOTIDE SEQUENCE</scope>
    <source>
        <strain evidence="3">NRRL 25174</strain>
    </source>
</reference>
<dbReference type="Proteomes" id="UP000730481">
    <property type="component" value="Unassembled WGS sequence"/>
</dbReference>